<proteinExistence type="predicted"/>
<keyword evidence="1" id="KW-0812">Transmembrane</keyword>
<evidence type="ECO:0000256" key="1">
    <source>
        <dbReference type="SAM" id="Phobius"/>
    </source>
</evidence>
<sequence>MSNHKLSRESSQKLSLDWSHEARCEFSAFVEARPIMPRPATEAAIFRLVRERSLFNLQAFSARFLPVQAVSGLATLAVCPQFGIGGHWGGRLEALLHVSANPWLFYATCGLFFVLFGALLSGLLIGLRPRGAGGLGAYSLFAVYSLVAYLLLSLLGGEAFVLVSLAWLVGALAGNILGFELGGRLRRTLGRFRPALGSA</sequence>
<gene>
    <name evidence="2" type="ordered locus">DaAHT2_0155</name>
</gene>
<name>D6Z5Y4_DESAT</name>
<dbReference type="KEGG" id="dak:DaAHT2_0155"/>
<feature type="transmembrane region" description="Helical" evidence="1">
    <location>
        <begin position="161"/>
        <end position="183"/>
    </location>
</feature>
<dbReference type="Proteomes" id="UP000001508">
    <property type="component" value="Chromosome"/>
</dbReference>
<dbReference type="OrthoDB" id="5505061at2"/>
<dbReference type="EMBL" id="CP001940">
    <property type="protein sequence ID" value="ADH84866.1"/>
    <property type="molecule type" value="Genomic_DNA"/>
</dbReference>
<reference evidence="3" key="1">
    <citation type="submission" date="2010-02" db="EMBL/GenBank/DDBJ databases">
        <title>Complete sequence of Desulfurivibrio alkaliphilus AHT2.</title>
        <authorList>
            <consortium name="US DOE Joint Genome Institute"/>
            <person name="Pitluck S."/>
            <person name="Chertkov O."/>
            <person name="Detter J.C."/>
            <person name="Han C."/>
            <person name="Tapia R."/>
            <person name="Larimer F."/>
            <person name="Land M."/>
            <person name="Hauser L."/>
            <person name="Kyrpides N."/>
            <person name="Mikhailova N."/>
            <person name="Sorokin D.Y."/>
            <person name="Muyzer G."/>
            <person name="Woyke T."/>
        </authorList>
    </citation>
    <scope>NUCLEOTIDE SEQUENCE [LARGE SCALE GENOMIC DNA]</scope>
    <source>
        <strain evidence="3">DSM 19089 / UNIQEM U267 / AHT2</strain>
    </source>
</reference>
<dbReference type="RefSeq" id="WP_013162397.1">
    <property type="nucleotide sequence ID" value="NC_014216.1"/>
</dbReference>
<evidence type="ECO:0000313" key="2">
    <source>
        <dbReference type="EMBL" id="ADH84866.1"/>
    </source>
</evidence>
<accession>D6Z5Y4</accession>
<keyword evidence="3" id="KW-1185">Reference proteome</keyword>
<dbReference type="HOGENOM" id="CLU_1370246_0_0_7"/>
<dbReference type="AlphaFoldDB" id="D6Z5Y4"/>
<keyword evidence="1" id="KW-1133">Transmembrane helix</keyword>
<dbReference type="InParanoid" id="D6Z5Y4"/>
<keyword evidence="1" id="KW-0472">Membrane</keyword>
<protein>
    <submittedName>
        <fullName evidence="2">Uncharacterized protein</fullName>
    </submittedName>
</protein>
<feature type="transmembrane region" description="Helical" evidence="1">
    <location>
        <begin position="137"/>
        <end position="155"/>
    </location>
</feature>
<dbReference type="STRING" id="589865.DaAHT2_0155"/>
<evidence type="ECO:0000313" key="3">
    <source>
        <dbReference type="Proteomes" id="UP000001508"/>
    </source>
</evidence>
<organism evidence="2 3">
    <name type="scientific">Desulfurivibrio alkaliphilus (strain DSM 19089 / UNIQEM U267 / AHT2)</name>
    <dbReference type="NCBI Taxonomy" id="589865"/>
    <lineage>
        <taxon>Bacteria</taxon>
        <taxon>Pseudomonadati</taxon>
        <taxon>Thermodesulfobacteriota</taxon>
        <taxon>Desulfobulbia</taxon>
        <taxon>Desulfobulbales</taxon>
        <taxon>Desulfobulbaceae</taxon>
        <taxon>Desulfurivibrio</taxon>
    </lineage>
</organism>
<feature type="transmembrane region" description="Helical" evidence="1">
    <location>
        <begin position="60"/>
        <end position="83"/>
    </location>
</feature>
<feature type="transmembrane region" description="Helical" evidence="1">
    <location>
        <begin position="103"/>
        <end position="125"/>
    </location>
</feature>